<protein>
    <submittedName>
        <fullName evidence="5">Uncharacterized protein</fullName>
    </submittedName>
</protein>
<dbReference type="PANTHER" id="PTHR46093:SF3">
    <property type="entry name" value="ACYL-COA-BINDING DOMAIN-CONTAINING PROTEIN 4"/>
    <property type="match status" value="1"/>
</dbReference>
<feature type="region of interest" description="Disordered" evidence="3">
    <location>
        <begin position="674"/>
        <end position="693"/>
    </location>
</feature>
<keyword evidence="6" id="KW-1185">Reference proteome</keyword>
<keyword evidence="1" id="KW-0880">Kelch repeat</keyword>
<feature type="region of interest" description="Disordered" evidence="3">
    <location>
        <begin position="849"/>
        <end position="870"/>
    </location>
</feature>
<dbReference type="SUPFAM" id="SSF117281">
    <property type="entry name" value="Kelch motif"/>
    <property type="match status" value="1"/>
</dbReference>
<evidence type="ECO:0000313" key="6">
    <source>
        <dbReference type="Proteomes" id="UP001362999"/>
    </source>
</evidence>
<feature type="transmembrane region" description="Helical" evidence="4">
    <location>
        <begin position="598"/>
        <end position="618"/>
    </location>
</feature>
<feature type="compositionally biased region" description="Acidic residues" evidence="3">
    <location>
        <begin position="898"/>
        <end position="907"/>
    </location>
</feature>
<keyword evidence="4" id="KW-0472">Membrane</keyword>
<dbReference type="Pfam" id="PF24681">
    <property type="entry name" value="Kelch_KLHDC2_KLHL20_DRC7"/>
    <property type="match status" value="1"/>
</dbReference>
<dbReference type="PANTHER" id="PTHR46093">
    <property type="entry name" value="ACYL-COA-BINDING DOMAIN-CONTAINING PROTEIN 5"/>
    <property type="match status" value="1"/>
</dbReference>
<feature type="compositionally biased region" description="Low complexity" evidence="3">
    <location>
        <begin position="482"/>
        <end position="501"/>
    </location>
</feature>
<feature type="compositionally biased region" description="Polar residues" evidence="3">
    <location>
        <begin position="712"/>
        <end position="727"/>
    </location>
</feature>
<sequence>MPVGVCRPVRTADARPSSNLLMALLGRRVAVAILIAVSAFSLHVLAAASLDPVPPLQWLKLTTAGTTQPPGLRFASVGYNAGTRTLIIFGGEAQSGVAQSQTYLLDLDSLTWSIPAPPVTLQQTPPARSAAVSGIDTAASNRNGFIVIGGKGSDGKALSDIWEFDFTNQFWAQVNISPGGPSPRWGSRGGIDTRIAAVSDPVLPGPNNTFWLLGGQDTSRSFSDLWRLNVSGTLSSNLPDSSVGSWEQISLSDFPGSVGQGGGVMSQQLITSGGCNDTLTPGTSCAVQNTYIVTSNRETARAAPALNCPVPRLSPTLVPNGNKFSSSFSSQIFSLFGSFNSSLWDDAGGSKEGEVAILDVNTRSWTRVLPSGDPGSSGSPSFPTPRDGAVAVMSPQGLVGDSPKTSSDIIVFGGRDASGNYLADLWLLRAYNGLVNSTHPKWSGFGNGQPQTGPNANGAGVENKFVTTCAVAIAPPPPPPSNSSSNQGGSQSGDDGSSQPNNPSPRPSLDTTFLHKLLAPLSVGLLLPAFLLFRLTSIPFNGSRGSPLTHALYHVSCFLGVVGYGLGVAGLVLAFTTLSSSDSTAKPSLLSTTHGQAGLALFILLYGLLFLLAILHLLTRCMKRELVTERKRTDSDVTEKEPLPRSTLTPSPAFSFRRQASSWGPSSWRKVREDSLSVDSGSGEMPDFANPPSAQRTFEVLNRPARTRRGSGSHSSMPLTHLSHQSGSQSLGDLDWLNRRRSLTAVDELDNAAPPPSTPGTLLEAPGPSAPNMPPPLSILLRFLFHASLAAFCIFCLVTLWTKSPSSRSGFGIFLAWTVAFYVTLFISSWRGHPDRSTLTLLFQRLRAEPQPRPAAPRPSISDTLPGTEENVTFPYTHHRPAYRRALLSEAPSPQSAESDEEDDDRAENEMRRRDVSFFTTHPKRALRITNPS</sequence>
<dbReference type="AlphaFoldDB" id="A0AAW0EBR2"/>
<keyword evidence="4" id="KW-1133">Transmembrane helix</keyword>
<gene>
    <name evidence="5" type="ORF">R3P38DRAFT_2831102</name>
</gene>
<feature type="transmembrane region" description="Helical" evidence="4">
    <location>
        <begin position="808"/>
        <end position="827"/>
    </location>
</feature>
<keyword evidence="4" id="KW-0812">Transmembrane</keyword>
<feature type="region of interest" description="Disordered" evidence="3">
    <location>
        <begin position="747"/>
        <end position="769"/>
    </location>
</feature>
<name>A0AAW0EBR2_9AGAR</name>
<feature type="transmembrane region" description="Helical" evidence="4">
    <location>
        <begin position="553"/>
        <end position="578"/>
    </location>
</feature>
<evidence type="ECO:0000313" key="5">
    <source>
        <dbReference type="EMBL" id="KAK7061713.1"/>
    </source>
</evidence>
<feature type="transmembrane region" description="Helical" evidence="4">
    <location>
        <begin position="29"/>
        <end position="50"/>
    </location>
</feature>
<feature type="compositionally biased region" description="Basic and acidic residues" evidence="3">
    <location>
        <begin position="629"/>
        <end position="643"/>
    </location>
</feature>
<feature type="compositionally biased region" description="Low complexity" evidence="3">
    <location>
        <begin position="370"/>
        <end position="385"/>
    </location>
</feature>
<feature type="region of interest" description="Disordered" evidence="3">
    <location>
        <begin position="471"/>
        <end position="509"/>
    </location>
</feature>
<feature type="region of interest" description="Disordered" evidence="3">
    <location>
        <begin position="885"/>
        <end position="933"/>
    </location>
</feature>
<reference evidence="5 6" key="1">
    <citation type="journal article" date="2024" name="J Genomics">
        <title>Draft genome sequencing and assembly of Favolaschia claudopus CIRM-BRFM 2984 isolated from oak limbs.</title>
        <authorList>
            <person name="Navarro D."/>
            <person name="Drula E."/>
            <person name="Chaduli D."/>
            <person name="Cazenave R."/>
            <person name="Ahrendt S."/>
            <person name="Wang J."/>
            <person name="Lipzen A."/>
            <person name="Daum C."/>
            <person name="Barry K."/>
            <person name="Grigoriev I.V."/>
            <person name="Favel A."/>
            <person name="Rosso M.N."/>
            <person name="Martin F."/>
        </authorList>
    </citation>
    <scope>NUCLEOTIDE SEQUENCE [LARGE SCALE GENOMIC DNA]</scope>
    <source>
        <strain evidence="5 6">CIRM-BRFM 2984</strain>
    </source>
</reference>
<evidence type="ECO:0000256" key="1">
    <source>
        <dbReference type="ARBA" id="ARBA00022441"/>
    </source>
</evidence>
<dbReference type="EMBL" id="JAWWNJ010000002">
    <property type="protein sequence ID" value="KAK7061713.1"/>
    <property type="molecule type" value="Genomic_DNA"/>
</dbReference>
<keyword evidence="2" id="KW-0677">Repeat</keyword>
<dbReference type="Proteomes" id="UP001362999">
    <property type="component" value="Unassembled WGS sequence"/>
</dbReference>
<feature type="region of interest" description="Disordered" evidence="3">
    <location>
        <begin position="629"/>
        <end position="652"/>
    </location>
</feature>
<evidence type="ECO:0000256" key="4">
    <source>
        <dbReference type="SAM" id="Phobius"/>
    </source>
</evidence>
<dbReference type="InterPro" id="IPR015915">
    <property type="entry name" value="Kelch-typ_b-propeller"/>
</dbReference>
<evidence type="ECO:0000256" key="3">
    <source>
        <dbReference type="SAM" id="MobiDB-lite"/>
    </source>
</evidence>
<evidence type="ECO:0000256" key="2">
    <source>
        <dbReference type="ARBA" id="ARBA00022737"/>
    </source>
</evidence>
<feature type="transmembrane region" description="Helical" evidence="4">
    <location>
        <begin position="513"/>
        <end position="533"/>
    </location>
</feature>
<organism evidence="5 6">
    <name type="scientific">Favolaschia claudopus</name>
    <dbReference type="NCBI Taxonomy" id="2862362"/>
    <lineage>
        <taxon>Eukaryota</taxon>
        <taxon>Fungi</taxon>
        <taxon>Dikarya</taxon>
        <taxon>Basidiomycota</taxon>
        <taxon>Agaricomycotina</taxon>
        <taxon>Agaricomycetes</taxon>
        <taxon>Agaricomycetidae</taxon>
        <taxon>Agaricales</taxon>
        <taxon>Marasmiineae</taxon>
        <taxon>Mycenaceae</taxon>
        <taxon>Favolaschia</taxon>
    </lineage>
</organism>
<accession>A0AAW0EBR2</accession>
<feature type="transmembrane region" description="Helical" evidence="4">
    <location>
        <begin position="779"/>
        <end position="802"/>
    </location>
</feature>
<proteinExistence type="predicted"/>
<comment type="caution">
    <text evidence="5">The sequence shown here is derived from an EMBL/GenBank/DDBJ whole genome shotgun (WGS) entry which is preliminary data.</text>
</comment>
<dbReference type="Gene3D" id="2.120.10.80">
    <property type="entry name" value="Kelch-type beta propeller"/>
    <property type="match status" value="2"/>
</dbReference>
<feature type="region of interest" description="Disordered" evidence="3">
    <location>
        <begin position="706"/>
        <end position="727"/>
    </location>
</feature>
<feature type="region of interest" description="Disordered" evidence="3">
    <location>
        <begin position="368"/>
        <end position="390"/>
    </location>
</feature>